<dbReference type="InterPro" id="IPR013087">
    <property type="entry name" value="Znf_C2H2_type"/>
</dbReference>
<dbReference type="SUPFAM" id="SSF57667">
    <property type="entry name" value="beta-beta-alpha zinc fingers"/>
    <property type="match status" value="1"/>
</dbReference>
<keyword evidence="1" id="KW-1133">Transmembrane helix</keyword>
<gene>
    <name evidence="4" type="ORF">HHK36_030783</name>
</gene>
<organism evidence="4 5">
    <name type="scientific">Tetracentron sinense</name>
    <name type="common">Spur-leaf</name>
    <dbReference type="NCBI Taxonomy" id="13715"/>
    <lineage>
        <taxon>Eukaryota</taxon>
        <taxon>Viridiplantae</taxon>
        <taxon>Streptophyta</taxon>
        <taxon>Embryophyta</taxon>
        <taxon>Tracheophyta</taxon>
        <taxon>Spermatophyta</taxon>
        <taxon>Magnoliopsida</taxon>
        <taxon>Trochodendrales</taxon>
        <taxon>Trochodendraceae</taxon>
        <taxon>Tetracentron</taxon>
    </lineage>
</organism>
<evidence type="ECO:0000259" key="3">
    <source>
        <dbReference type="Pfam" id="PF13456"/>
    </source>
</evidence>
<reference evidence="4 5" key="1">
    <citation type="submission" date="2020-04" db="EMBL/GenBank/DDBJ databases">
        <title>Plant Genome Project.</title>
        <authorList>
            <person name="Zhang R.-G."/>
        </authorList>
    </citation>
    <scope>NUCLEOTIDE SEQUENCE [LARGE SCALE GENOMIC DNA]</scope>
    <source>
        <strain evidence="4">YNK0</strain>
        <tissue evidence="4">Leaf</tissue>
    </source>
</reference>
<accession>A0A834Y8E9</accession>
<evidence type="ECO:0000256" key="1">
    <source>
        <dbReference type="SAM" id="Phobius"/>
    </source>
</evidence>
<dbReference type="InterPro" id="IPR036236">
    <property type="entry name" value="Znf_C2H2_sf"/>
</dbReference>
<evidence type="ECO:0008006" key="6">
    <source>
        <dbReference type="Google" id="ProtNLM"/>
    </source>
</evidence>
<name>A0A834Y8E9_TETSI</name>
<dbReference type="SUPFAM" id="SSF53098">
    <property type="entry name" value="Ribonuclease H-like"/>
    <property type="match status" value="1"/>
</dbReference>
<dbReference type="Gene3D" id="3.30.160.60">
    <property type="entry name" value="Classic Zinc Finger"/>
    <property type="match status" value="1"/>
</dbReference>
<feature type="domain" description="RNase H type-1" evidence="3">
    <location>
        <begin position="280"/>
        <end position="392"/>
    </location>
</feature>
<evidence type="ECO:0000313" key="5">
    <source>
        <dbReference type="Proteomes" id="UP000655225"/>
    </source>
</evidence>
<dbReference type="AlphaFoldDB" id="A0A834Y8E9"/>
<dbReference type="OrthoDB" id="10009287at2759"/>
<evidence type="ECO:0000259" key="2">
    <source>
        <dbReference type="Pfam" id="PF12874"/>
    </source>
</evidence>
<dbReference type="GO" id="GO:0003676">
    <property type="term" value="F:nucleic acid binding"/>
    <property type="evidence" value="ECO:0007669"/>
    <property type="project" value="InterPro"/>
</dbReference>
<comment type="caution">
    <text evidence="4">The sequence shown here is derived from an EMBL/GenBank/DDBJ whole genome shotgun (WGS) entry which is preliminary data.</text>
</comment>
<proteinExistence type="predicted"/>
<keyword evidence="5" id="KW-1185">Reference proteome</keyword>
<feature type="transmembrane region" description="Helical" evidence="1">
    <location>
        <begin position="16"/>
        <end position="37"/>
    </location>
</feature>
<dbReference type="EMBL" id="JABCRI010000024">
    <property type="protein sequence ID" value="KAF8377406.1"/>
    <property type="molecule type" value="Genomic_DNA"/>
</dbReference>
<dbReference type="PANTHER" id="PTHR47723:SF19">
    <property type="entry name" value="POLYNUCLEOTIDYL TRANSFERASE, RIBONUCLEASE H-LIKE SUPERFAMILY PROTEIN"/>
    <property type="match status" value="1"/>
</dbReference>
<keyword evidence="1" id="KW-0472">Membrane</keyword>
<dbReference type="InterPro" id="IPR012337">
    <property type="entry name" value="RNaseH-like_sf"/>
</dbReference>
<feature type="domain" description="C2H2-type" evidence="2">
    <location>
        <begin position="160"/>
        <end position="184"/>
    </location>
</feature>
<dbReference type="Proteomes" id="UP000655225">
    <property type="component" value="Unassembled WGS sequence"/>
</dbReference>
<dbReference type="InterPro" id="IPR002156">
    <property type="entry name" value="RNaseH_domain"/>
</dbReference>
<evidence type="ECO:0000313" key="4">
    <source>
        <dbReference type="EMBL" id="KAF8377406.1"/>
    </source>
</evidence>
<dbReference type="InterPro" id="IPR053151">
    <property type="entry name" value="RNase_H-like"/>
</dbReference>
<dbReference type="OMA" id="NQMARAN"/>
<protein>
    <recommendedName>
        <fullName evidence="6">RNase H type-1 domain-containing protein</fullName>
    </recommendedName>
</protein>
<sequence length="426" mass="48919">MCGFVSLHDRLPFWPYVKGMVTFLLVIPYFGGATYAYEHFVRAYFHGNLQRLHIWFTPRKDFIFSRQDEFLAAAERFIEENGPQALEKFIIGKVNPGEPDLHITESGITWLDSTPGEPDLHITESGLPWLDSTPGEPDLQITESGLPWLDSTHKIGQNEWTCAPCQVITTSKGCLKSHLQGKRHKAREEELRTIKMAAKNTSKTTSIMKKPVRINLLEDFNHGMFTQFIVEKYDDYLPLEGFNHGMFTQFILNLNQVSRPIRWCRWKKPEIGWTKLNTDGSVTSFGGLLRDYMGNPICAYVSKAPRDGIFLLELWAVWRGLVLSLGQGIKVIWVESDSMGVVKIINKEQPYYPPKAESCLMDIWDLLMKFDKYQVSHSWREANRAADHLAKMNLSESDVVLWPDDFPKPLCNIIKEDAQGKSYPRV</sequence>
<dbReference type="Pfam" id="PF12874">
    <property type="entry name" value="zf-met"/>
    <property type="match status" value="1"/>
</dbReference>
<dbReference type="Pfam" id="PF13456">
    <property type="entry name" value="RVT_3"/>
    <property type="match status" value="1"/>
</dbReference>
<dbReference type="CDD" id="cd06222">
    <property type="entry name" value="RNase_H_like"/>
    <property type="match status" value="1"/>
</dbReference>
<dbReference type="InterPro" id="IPR044730">
    <property type="entry name" value="RNase_H-like_dom_plant"/>
</dbReference>
<dbReference type="PANTHER" id="PTHR47723">
    <property type="entry name" value="OS05G0353850 PROTEIN"/>
    <property type="match status" value="1"/>
</dbReference>
<dbReference type="Gene3D" id="3.30.420.10">
    <property type="entry name" value="Ribonuclease H-like superfamily/Ribonuclease H"/>
    <property type="match status" value="1"/>
</dbReference>
<dbReference type="InterPro" id="IPR036397">
    <property type="entry name" value="RNaseH_sf"/>
</dbReference>
<keyword evidence="1" id="KW-0812">Transmembrane</keyword>
<dbReference type="GO" id="GO:0004523">
    <property type="term" value="F:RNA-DNA hybrid ribonuclease activity"/>
    <property type="evidence" value="ECO:0007669"/>
    <property type="project" value="InterPro"/>
</dbReference>